<dbReference type="InterPro" id="IPR040385">
    <property type="entry name" value="RABL6"/>
</dbReference>
<accession>A0AAV7ZVL5</accession>
<feature type="region of interest" description="Disordered" evidence="1">
    <location>
        <begin position="93"/>
        <end position="112"/>
    </location>
</feature>
<sequence>MGQQESKTNTKIGKIETKNNRRETYKINVCVRGSEKSGKTTLCELLSGAQPKKETQKNTKTKPIVKHKFQWVTPNKKTAIKCQVSDVNDAQALQKEREKVKEEKSKSGLKLSHEDKTPVADLSEWNNEIYSSCDGCVFIFNLSKHDSWIYIDRYLPKVPKDLNILVVGNAVDIKERVVSENEVLKLIEGMREKGFQIHYLEASLTHRYGLDSICYWFYLPLINKKREKFEKQQQEIQSEYQTSLSEFDLTSKEETYEKHIQDRGLLKKKKKSRKKSNKNKNTTDNNTVTNNNTTTTTETSIKLKTDTLTSTPKKSKKKKKKQPIIRKEYKEEEEQKYRKVKEGGGEKEKEIPIALNSKNDDFFSSSNEEEDNENENEGKHEYKNDKNESEEEEKEEEEEEDNKEKKHKKKKERKRKIKKQEEFVVQAYEDLSYSTQEEDNGNENESKQEYKNDKNESKSGTDNTEEEEEEEKKEYKKKKNQNQESYENKTKNSLQTAFGITPLEDIDPKDANPNFFEDEQEEYNDFFGIESKPAKKQQTKINKQPENNSDSKSSDQTNEKLETKTPSPRRHRKKHHSSSSLKKSNSSELSNKKRHHRRHHHRSSSSRSSHHRSHSSRTPKRDSKNSEHSSEGSQKKRHHRRHHHRSSSSRKKSKSNSNLKKEEN</sequence>
<dbReference type="Gene3D" id="3.40.50.300">
    <property type="entry name" value="P-loop containing nucleotide triphosphate hydrolases"/>
    <property type="match status" value="1"/>
</dbReference>
<feature type="compositionally biased region" description="Acidic residues" evidence="1">
    <location>
        <begin position="388"/>
        <end position="401"/>
    </location>
</feature>
<feature type="compositionally biased region" description="Basic and acidic residues" evidence="1">
    <location>
        <begin position="376"/>
        <end position="387"/>
    </location>
</feature>
<reference evidence="2" key="1">
    <citation type="submission" date="2022-08" db="EMBL/GenBank/DDBJ databases">
        <title>Novel sulphate-reducing endosymbionts in the free-living metamonad Anaeramoeba.</title>
        <authorList>
            <person name="Jerlstrom-Hultqvist J."/>
            <person name="Cepicka I."/>
            <person name="Gallot-Lavallee L."/>
            <person name="Salas-Leiva D."/>
            <person name="Curtis B.A."/>
            <person name="Zahonova K."/>
            <person name="Pipaliya S."/>
            <person name="Dacks J."/>
            <person name="Roger A.J."/>
        </authorList>
    </citation>
    <scope>NUCLEOTIDE SEQUENCE</scope>
    <source>
        <strain evidence="2">Busselton2</strain>
    </source>
</reference>
<dbReference type="AlphaFoldDB" id="A0AAV7ZVL5"/>
<organism evidence="2 3">
    <name type="scientific">Anaeramoeba flamelloides</name>
    <dbReference type="NCBI Taxonomy" id="1746091"/>
    <lineage>
        <taxon>Eukaryota</taxon>
        <taxon>Metamonada</taxon>
        <taxon>Anaeramoebidae</taxon>
        <taxon>Anaeramoeba</taxon>
    </lineage>
</organism>
<feature type="compositionally biased region" description="Basic and acidic residues" evidence="1">
    <location>
        <begin position="325"/>
        <end position="351"/>
    </location>
</feature>
<feature type="compositionally biased region" description="Basic residues" evidence="1">
    <location>
        <begin position="567"/>
        <end position="577"/>
    </location>
</feature>
<feature type="compositionally biased region" description="Basic and acidic residues" evidence="1">
    <location>
        <begin position="444"/>
        <end position="459"/>
    </location>
</feature>
<dbReference type="InterPro" id="IPR027417">
    <property type="entry name" value="P-loop_NTPase"/>
</dbReference>
<feature type="compositionally biased region" description="Low complexity" evidence="1">
    <location>
        <begin position="279"/>
        <end position="312"/>
    </location>
</feature>
<dbReference type="EMBL" id="JANTQA010000023">
    <property type="protein sequence ID" value="KAJ3445633.1"/>
    <property type="molecule type" value="Genomic_DNA"/>
</dbReference>
<dbReference type="GO" id="GO:0005829">
    <property type="term" value="C:cytosol"/>
    <property type="evidence" value="ECO:0007669"/>
    <property type="project" value="TreeGrafter"/>
</dbReference>
<dbReference type="Proteomes" id="UP001146793">
    <property type="component" value="Unassembled WGS sequence"/>
</dbReference>
<name>A0AAV7ZVL5_9EUKA</name>
<protein>
    <submittedName>
        <fullName evidence="2">Ras gtpase-related</fullName>
    </submittedName>
</protein>
<evidence type="ECO:0000313" key="2">
    <source>
        <dbReference type="EMBL" id="KAJ3445633.1"/>
    </source>
</evidence>
<gene>
    <name evidence="2" type="ORF">M0812_11519</name>
</gene>
<dbReference type="GO" id="GO:0005525">
    <property type="term" value="F:GTP binding"/>
    <property type="evidence" value="ECO:0007669"/>
    <property type="project" value="InterPro"/>
</dbReference>
<feature type="compositionally biased region" description="Basic residues" evidence="1">
    <location>
        <begin position="266"/>
        <end position="278"/>
    </location>
</feature>
<feature type="compositionally biased region" description="Polar residues" evidence="1">
    <location>
        <begin position="539"/>
        <end position="556"/>
    </location>
</feature>
<feature type="compositionally biased region" description="Basic residues" evidence="1">
    <location>
        <begin position="313"/>
        <end position="324"/>
    </location>
</feature>
<comment type="caution">
    <text evidence="2">The sequence shown here is derived from an EMBL/GenBank/DDBJ whole genome shotgun (WGS) entry which is preliminary data.</text>
</comment>
<dbReference type="PANTHER" id="PTHR14932:SF1">
    <property type="entry name" value="RAB-LIKE PROTEIN 6"/>
    <property type="match status" value="1"/>
</dbReference>
<feature type="region of interest" description="Disordered" evidence="1">
    <location>
        <begin position="260"/>
        <end position="664"/>
    </location>
</feature>
<dbReference type="SUPFAM" id="SSF52540">
    <property type="entry name" value="P-loop containing nucleoside triphosphate hydrolases"/>
    <property type="match status" value="1"/>
</dbReference>
<dbReference type="CDD" id="cd00882">
    <property type="entry name" value="Ras_like_GTPase"/>
    <property type="match status" value="1"/>
</dbReference>
<feature type="compositionally biased region" description="Basic and acidic residues" evidence="1">
    <location>
        <begin position="94"/>
        <end position="112"/>
    </location>
</feature>
<feature type="compositionally biased region" description="Low complexity" evidence="1">
    <location>
        <begin position="578"/>
        <end position="589"/>
    </location>
</feature>
<feature type="compositionally biased region" description="Basic and acidic residues" evidence="1">
    <location>
        <begin position="619"/>
        <end position="634"/>
    </location>
</feature>
<dbReference type="PANTHER" id="PTHR14932">
    <property type="entry name" value="RAS GTPASE-RELATED"/>
    <property type="match status" value="1"/>
</dbReference>
<evidence type="ECO:0000256" key="1">
    <source>
        <dbReference type="SAM" id="MobiDB-lite"/>
    </source>
</evidence>
<feature type="compositionally biased region" description="Basic residues" evidence="1">
    <location>
        <begin position="635"/>
        <end position="654"/>
    </location>
</feature>
<feature type="compositionally biased region" description="Basic residues" evidence="1">
    <location>
        <begin position="592"/>
        <end position="618"/>
    </location>
</feature>
<dbReference type="GO" id="GO:0005634">
    <property type="term" value="C:nucleus"/>
    <property type="evidence" value="ECO:0007669"/>
    <property type="project" value="TreeGrafter"/>
</dbReference>
<feature type="compositionally biased region" description="Basic residues" evidence="1">
    <location>
        <begin position="405"/>
        <end position="418"/>
    </location>
</feature>
<evidence type="ECO:0000313" key="3">
    <source>
        <dbReference type="Proteomes" id="UP001146793"/>
    </source>
</evidence>
<proteinExistence type="predicted"/>